<evidence type="ECO:0000256" key="2">
    <source>
        <dbReference type="ARBA" id="ARBA00022676"/>
    </source>
</evidence>
<dbReference type="AlphaFoldDB" id="A0A8D8RRE8"/>
<reference evidence="7" key="1">
    <citation type="submission" date="2021-05" db="EMBL/GenBank/DDBJ databases">
        <authorList>
            <person name="Alioto T."/>
            <person name="Alioto T."/>
            <person name="Gomez Garrido J."/>
        </authorList>
    </citation>
    <scope>NUCLEOTIDE SEQUENCE</scope>
</reference>
<evidence type="ECO:0000256" key="5">
    <source>
        <dbReference type="SAM" id="Phobius"/>
    </source>
</evidence>
<sequence length="558" mass="63929">MQIIYFKYLKNIRTFQVINVITFFLLFWLIYIVIIFNQTVRAFFHKTNENGAEQVIINEIEKEISTSLNQDLRTSTKDFANKHQLILNHIEEFWFYIQSEQNKLKADKSGNNALEQTDEYNKADTLNKVLDMTSQFKRSLMTNMAELRTLEGGQNIVANQNAHLKDLIRARLQYIQNPADCATARKVSCMIDWPCGFGCQLHHVTYCLIIAYATNRTLVLDSSNWNYNSGGWEDLFEPLSRTCRTATGNGITIWPNYGHDKQIIKLTQQTYGLDPKTAPGFIPRAVPQDIAAYLIHAEPIVWWVGQIVSYIFTPNAQLRAQLSAHATKIGFTHPIVGVHIRRSDKIGTEADAHPIEQYMQHVVEYYDQLSLRVNDVTRRVYVATDDRTVIGKIRARYPDYTVLGDEDIARAADTRSRYTKAGLTGIVTDLWFLSHSDYLVCTFSSQICRIAYELLNSAAPGDASLNYKSLDDIWYFAGQLQNRQEVLEDHTPLDSDQIELRVGDLVGPEGNHWDGYSLGTNFRTGQRGLYPSFKVKSKLETYPFPTYPEVKIRSGLRK</sequence>
<dbReference type="FunFam" id="2.30.30.40:FF:000070">
    <property type="entry name" value="Alpha-(1,6)-fucosyltransferase"/>
    <property type="match status" value="1"/>
</dbReference>
<keyword evidence="2 4" id="KW-0328">Glycosyltransferase</keyword>
<dbReference type="PANTHER" id="PTHR13132:SF29">
    <property type="entry name" value="ALPHA-(1,6)-FUCOSYLTRANSFERASE"/>
    <property type="match status" value="1"/>
</dbReference>
<dbReference type="GO" id="GO:0006487">
    <property type="term" value="P:protein N-linked glycosylation"/>
    <property type="evidence" value="ECO:0007669"/>
    <property type="project" value="TreeGrafter"/>
</dbReference>
<keyword evidence="5" id="KW-0472">Membrane</keyword>
<dbReference type="Pfam" id="PF19745">
    <property type="entry name" value="FUT8_N_cat"/>
    <property type="match status" value="1"/>
</dbReference>
<dbReference type="InterPro" id="IPR035653">
    <property type="entry name" value="Fut8_SH3"/>
</dbReference>
<dbReference type="CDD" id="cd11300">
    <property type="entry name" value="Fut8_like"/>
    <property type="match status" value="1"/>
</dbReference>
<evidence type="ECO:0000256" key="3">
    <source>
        <dbReference type="ARBA" id="ARBA00022679"/>
    </source>
</evidence>
<dbReference type="Pfam" id="PF14604">
    <property type="entry name" value="SH3_9"/>
    <property type="match status" value="1"/>
</dbReference>
<name>A0A8D8RRE8_9HEMI</name>
<dbReference type="Gene3D" id="1.10.287.1060">
    <property type="entry name" value="ESAT-6-like"/>
    <property type="match status" value="1"/>
</dbReference>
<comment type="similarity">
    <text evidence="4">Belongs to the glycosyltransferase 23 family.</text>
</comment>
<evidence type="ECO:0000313" key="7">
    <source>
        <dbReference type="EMBL" id="CAG6653172.1"/>
    </source>
</evidence>
<keyword evidence="3 4" id="KW-0808">Transferase</keyword>
<dbReference type="InterPro" id="IPR045573">
    <property type="entry name" value="Fut8_N_cat"/>
</dbReference>
<feature type="region of interest" description="Important for donor substrate binding" evidence="4">
    <location>
        <begin position="341"/>
        <end position="342"/>
    </location>
</feature>
<organism evidence="7">
    <name type="scientific">Cacopsylla melanoneura</name>
    <dbReference type="NCBI Taxonomy" id="428564"/>
    <lineage>
        <taxon>Eukaryota</taxon>
        <taxon>Metazoa</taxon>
        <taxon>Ecdysozoa</taxon>
        <taxon>Arthropoda</taxon>
        <taxon>Hexapoda</taxon>
        <taxon>Insecta</taxon>
        <taxon>Pterygota</taxon>
        <taxon>Neoptera</taxon>
        <taxon>Paraneoptera</taxon>
        <taxon>Hemiptera</taxon>
        <taxon>Sternorrhyncha</taxon>
        <taxon>Psylloidea</taxon>
        <taxon>Psyllidae</taxon>
        <taxon>Psyllinae</taxon>
        <taxon>Cacopsylla</taxon>
    </lineage>
</organism>
<dbReference type="PANTHER" id="PTHR13132">
    <property type="entry name" value="ALPHA- 1,6 -FUCOSYLTRANSFERASE"/>
    <property type="match status" value="1"/>
</dbReference>
<feature type="transmembrane region" description="Helical" evidence="5">
    <location>
        <begin position="12"/>
        <end position="36"/>
    </location>
</feature>
<dbReference type="PROSITE" id="PS51659">
    <property type="entry name" value="GT23"/>
    <property type="match status" value="1"/>
</dbReference>
<dbReference type="CDD" id="cd11792">
    <property type="entry name" value="SH3_Fut8"/>
    <property type="match status" value="1"/>
</dbReference>
<dbReference type="GO" id="GO:0046921">
    <property type="term" value="F:alpha-(1-&gt;6)-fucosyltransferase activity"/>
    <property type="evidence" value="ECO:0007669"/>
    <property type="project" value="TreeGrafter"/>
</dbReference>
<dbReference type="InterPro" id="IPR001452">
    <property type="entry name" value="SH3_domain"/>
</dbReference>
<dbReference type="EMBL" id="HBUF01172271">
    <property type="protein sequence ID" value="CAG6653172.1"/>
    <property type="molecule type" value="Transcribed_RNA"/>
</dbReference>
<evidence type="ECO:0000256" key="1">
    <source>
        <dbReference type="ARBA" id="ARBA00022443"/>
    </source>
</evidence>
<dbReference type="InterPro" id="IPR027350">
    <property type="entry name" value="GT23_dom"/>
</dbReference>
<evidence type="ECO:0000259" key="6">
    <source>
        <dbReference type="PROSITE" id="PS51659"/>
    </source>
</evidence>
<proteinExistence type="inferred from homology"/>
<evidence type="ECO:0000256" key="4">
    <source>
        <dbReference type="PROSITE-ProRule" id="PRU00992"/>
    </source>
</evidence>
<dbReference type="Gene3D" id="3.40.50.11350">
    <property type="match status" value="1"/>
</dbReference>
<dbReference type="Gene3D" id="2.30.30.40">
    <property type="entry name" value="SH3 Domains"/>
    <property type="match status" value="1"/>
</dbReference>
<accession>A0A8D8RRE8</accession>
<dbReference type="SUPFAM" id="SSF50044">
    <property type="entry name" value="SH3-domain"/>
    <property type="match status" value="1"/>
</dbReference>
<keyword evidence="5" id="KW-1133">Transmembrane helix</keyword>
<protein>
    <submittedName>
        <fullName evidence="7">Alpha-(1,6)-fucosyltransferase</fullName>
    </submittedName>
</protein>
<dbReference type="InterPro" id="IPR036028">
    <property type="entry name" value="SH3-like_dom_sf"/>
</dbReference>
<keyword evidence="1" id="KW-0728">SH3 domain</keyword>
<keyword evidence="5" id="KW-0812">Transmembrane</keyword>
<feature type="domain" description="GT23" evidence="6">
    <location>
        <begin position="183"/>
        <end position="470"/>
    </location>
</feature>